<keyword evidence="1" id="KW-1133">Transmembrane helix</keyword>
<dbReference type="EMBL" id="RCUX01000002">
    <property type="protein sequence ID" value="RLP77294.1"/>
    <property type="molecule type" value="Genomic_DNA"/>
</dbReference>
<keyword evidence="3" id="KW-1185">Reference proteome</keyword>
<dbReference type="AlphaFoldDB" id="A0A3L7ABF2"/>
<keyword evidence="1" id="KW-0472">Membrane</keyword>
<dbReference type="Proteomes" id="UP000272503">
    <property type="component" value="Unassembled WGS sequence"/>
</dbReference>
<proteinExistence type="predicted"/>
<evidence type="ECO:0000256" key="1">
    <source>
        <dbReference type="SAM" id="Phobius"/>
    </source>
</evidence>
<feature type="transmembrane region" description="Helical" evidence="1">
    <location>
        <begin position="120"/>
        <end position="137"/>
    </location>
</feature>
<feature type="transmembrane region" description="Helical" evidence="1">
    <location>
        <begin position="44"/>
        <end position="68"/>
    </location>
</feature>
<evidence type="ECO:0000313" key="3">
    <source>
        <dbReference type="Proteomes" id="UP000272503"/>
    </source>
</evidence>
<feature type="transmembrane region" description="Helical" evidence="1">
    <location>
        <begin position="12"/>
        <end position="38"/>
    </location>
</feature>
<comment type="caution">
    <text evidence="2">The sequence shown here is derived from an EMBL/GenBank/DDBJ whole genome shotgun (WGS) entry which is preliminary data.</text>
</comment>
<evidence type="ECO:0000313" key="2">
    <source>
        <dbReference type="EMBL" id="RLP77294.1"/>
    </source>
</evidence>
<reference evidence="2 3" key="1">
    <citation type="submission" date="2018-10" db="EMBL/GenBank/DDBJ databases">
        <authorList>
            <person name="Li J."/>
        </authorList>
    </citation>
    <scope>NUCLEOTIDE SEQUENCE [LARGE SCALE GENOMIC DNA]</scope>
    <source>
        <strain evidence="2 3">IF 016277</strain>
    </source>
</reference>
<gene>
    <name evidence="2" type="ORF">D9V32_02240</name>
</gene>
<sequence>MEIGQIRRSDTTSIWIVYCLLAGAAGSAPLFIAIVLSWPLGAPMLALTLLIIVGPAALLTGIGLALLPRSREVFTAGQSPRTGALKRRVFLAALVCAALTALWGTFAGPIFAPAPWLPGFQFWVSGAIFLFSPFVANHTIVRRWSAYAMIAGFVALAVLSVLR</sequence>
<feature type="transmembrane region" description="Helical" evidence="1">
    <location>
        <begin position="144"/>
        <end position="162"/>
    </location>
</feature>
<feature type="transmembrane region" description="Helical" evidence="1">
    <location>
        <begin position="89"/>
        <end position="114"/>
    </location>
</feature>
<organism evidence="2 3">
    <name type="scientific">Mycetocola tolaasinivorans</name>
    <dbReference type="NCBI Taxonomy" id="76635"/>
    <lineage>
        <taxon>Bacteria</taxon>
        <taxon>Bacillati</taxon>
        <taxon>Actinomycetota</taxon>
        <taxon>Actinomycetes</taxon>
        <taxon>Micrococcales</taxon>
        <taxon>Microbacteriaceae</taxon>
        <taxon>Mycetocola</taxon>
    </lineage>
</organism>
<protein>
    <submittedName>
        <fullName evidence="2">Uncharacterized protein</fullName>
    </submittedName>
</protein>
<accession>A0A3L7ABF2</accession>
<name>A0A3L7ABF2_9MICO</name>
<keyword evidence="1" id="KW-0812">Transmembrane</keyword>